<feature type="compositionally biased region" description="Polar residues" evidence="2">
    <location>
        <begin position="161"/>
        <end position="173"/>
    </location>
</feature>
<feature type="region of interest" description="Disordered" evidence="2">
    <location>
        <begin position="161"/>
        <end position="407"/>
    </location>
</feature>
<feature type="region of interest" description="Disordered" evidence="2">
    <location>
        <begin position="1005"/>
        <end position="1043"/>
    </location>
</feature>
<keyword evidence="5" id="KW-1185">Reference proteome</keyword>
<comment type="subunit">
    <text evidence="1">Component of the NuA4 histone acetyltransferase complex.</text>
</comment>
<dbReference type="InterPro" id="IPR038609">
    <property type="entry name" value="HDA1_su2/3_sf"/>
</dbReference>
<dbReference type="InterPro" id="IPR000953">
    <property type="entry name" value="Chromo/chromo_shadow_dom"/>
</dbReference>
<accession>A0AAN6WFD2</accession>
<feature type="compositionally biased region" description="Basic and acidic residues" evidence="2">
    <location>
        <begin position="105"/>
        <end position="117"/>
    </location>
</feature>
<comment type="caution">
    <text evidence="4">The sequence shown here is derived from an EMBL/GenBank/DDBJ whole genome shotgun (WGS) entry which is preliminary data.</text>
</comment>
<reference evidence="4" key="2">
    <citation type="submission" date="2023-05" db="EMBL/GenBank/DDBJ databases">
        <authorList>
            <consortium name="Lawrence Berkeley National Laboratory"/>
            <person name="Steindorff A."/>
            <person name="Hensen N."/>
            <person name="Bonometti L."/>
            <person name="Westerberg I."/>
            <person name="Brannstrom I.O."/>
            <person name="Guillou S."/>
            <person name="Cros-Aarteil S."/>
            <person name="Calhoun S."/>
            <person name="Haridas S."/>
            <person name="Kuo A."/>
            <person name="Mondo S."/>
            <person name="Pangilinan J."/>
            <person name="Riley R."/>
            <person name="Labutti K."/>
            <person name="Andreopoulos B."/>
            <person name="Lipzen A."/>
            <person name="Chen C."/>
            <person name="Yanf M."/>
            <person name="Daum C."/>
            <person name="Ng V."/>
            <person name="Clum A."/>
            <person name="Ohm R."/>
            <person name="Martin F."/>
            <person name="Silar P."/>
            <person name="Natvig D."/>
            <person name="Lalanne C."/>
            <person name="Gautier V."/>
            <person name="Ament-Velasquez S.L."/>
            <person name="Kruys A."/>
            <person name="Hutchinson M.I."/>
            <person name="Powell A.J."/>
            <person name="Barry K."/>
            <person name="Miller A.N."/>
            <person name="Grigoriev I.V."/>
            <person name="Debuchy R."/>
            <person name="Gladieux P."/>
            <person name="Thoren M.H."/>
            <person name="Johannesson H."/>
        </authorList>
    </citation>
    <scope>NUCLEOTIDE SEQUENCE</scope>
    <source>
        <strain evidence="4">CBS 892.96</strain>
    </source>
</reference>
<dbReference type="PROSITE" id="PS50013">
    <property type="entry name" value="CHROMO_2"/>
    <property type="match status" value="1"/>
</dbReference>
<feature type="compositionally biased region" description="Polar residues" evidence="2">
    <location>
        <begin position="320"/>
        <end position="339"/>
    </location>
</feature>
<evidence type="ECO:0000313" key="4">
    <source>
        <dbReference type="EMBL" id="KAK4179517.1"/>
    </source>
</evidence>
<feature type="compositionally biased region" description="Low complexity" evidence="2">
    <location>
        <begin position="1339"/>
        <end position="1353"/>
    </location>
</feature>
<feature type="region of interest" description="Disordered" evidence="2">
    <location>
        <begin position="83"/>
        <end position="132"/>
    </location>
</feature>
<evidence type="ECO:0000256" key="2">
    <source>
        <dbReference type="SAM" id="MobiDB-lite"/>
    </source>
</evidence>
<dbReference type="InterPro" id="IPR016197">
    <property type="entry name" value="Chromo-like_dom_sf"/>
</dbReference>
<evidence type="ECO:0000256" key="1">
    <source>
        <dbReference type="ARBA" id="ARBA00011353"/>
    </source>
</evidence>
<dbReference type="GO" id="GO:0006338">
    <property type="term" value="P:chromatin remodeling"/>
    <property type="evidence" value="ECO:0007669"/>
    <property type="project" value="UniProtKB-ARBA"/>
</dbReference>
<protein>
    <recommendedName>
        <fullName evidence="3">Chromo domain-containing protein</fullName>
    </recommendedName>
</protein>
<feature type="compositionally biased region" description="Basic and acidic residues" evidence="2">
    <location>
        <begin position="310"/>
        <end position="319"/>
    </location>
</feature>
<dbReference type="SUPFAM" id="SSF54160">
    <property type="entry name" value="Chromo domain-like"/>
    <property type="match status" value="1"/>
</dbReference>
<feature type="compositionally biased region" description="Polar residues" evidence="2">
    <location>
        <begin position="378"/>
        <end position="407"/>
    </location>
</feature>
<dbReference type="Gene3D" id="2.40.50.40">
    <property type="match status" value="1"/>
</dbReference>
<name>A0AAN6WFD2_9PEZI</name>
<dbReference type="Gene3D" id="3.40.50.12360">
    <property type="match status" value="1"/>
</dbReference>
<reference evidence="4" key="1">
    <citation type="journal article" date="2023" name="Mol. Phylogenet. Evol.">
        <title>Genome-scale phylogeny and comparative genomics of the fungal order Sordariales.</title>
        <authorList>
            <person name="Hensen N."/>
            <person name="Bonometti L."/>
            <person name="Westerberg I."/>
            <person name="Brannstrom I.O."/>
            <person name="Guillou S."/>
            <person name="Cros-Aarteil S."/>
            <person name="Calhoun S."/>
            <person name="Haridas S."/>
            <person name="Kuo A."/>
            <person name="Mondo S."/>
            <person name="Pangilinan J."/>
            <person name="Riley R."/>
            <person name="LaButti K."/>
            <person name="Andreopoulos B."/>
            <person name="Lipzen A."/>
            <person name="Chen C."/>
            <person name="Yan M."/>
            <person name="Daum C."/>
            <person name="Ng V."/>
            <person name="Clum A."/>
            <person name="Steindorff A."/>
            <person name="Ohm R.A."/>
            <person name="Martin F."/>
            <person name="Silar P."/>
            <person name="Natvig D.O."/>
            <person name="Lalanne C."/>
            <person name="Gautier V."/>
            <person name="Ament-Velasquez S.L."/>
            <person name="Kruys A."/>
            <person name="Hutchinson M.I."/>
            <person name="Powell A.J."/>
            <person name="Barry K."/>
            <person name="Miller A.N."/>
            <person name="Grigoriev I.V."/>
            <person name="Debuchy R."/>
            <person name="Gladieux P."/>
            <person name="Hiltunen Thoren M."/>
            <person name="Johannesson H."/>
        </authorList>
    </citation>
    <scope>NUCLEOTIDE SEQUENCE</scope>
    <source>
        <strain evidence="4">CBS 892.96</strain>
    </source>
</reference>
<feature type="compositionally biased region" description="Polar residues" evidence="2">
    <location>
        <begin position="202"/>
        <end position="220"/>
    </location>
</feature>
<evidence type="ECO:0000259" key="3">
    <source>
        <dbReference type="PROSITE" id="PS50013"/>
    </source>
</evidence>
<sequence length="1371" mass="151528">MPAKRKAKSKPPKAKHRKVTRDHTPEEEFKVRGIVGEKVESGKLYYLIDWEDSPTGESYKETWEPSKHANQLAIDAWEAEKLVKNGKAQKTRKRPAGASPEAAEEDARPPKRARGDDSGYTSPELGTEVKDIPDKAGKDLVLEIPQLSQLDPDDYELFTASQLSSKNSSQLDSASHIDGNEGSAGKIHSQRTIPDSQAIGESDSSLTIPETVLSSQSQTGGRELSAGALDAEREEQQAVDSRVESGQVQQAERGQHDEEQQQQEVGQDQGKEQEKPSKEEESRTSETLDHDEAISIHSEYLIPSRQPDNQSHECREENNHLQSSAESGFLSQPDYTHLNNDFGEVESTVAEADEDREVNQDSQVAVSEHRSTPAAIESSISRLNDTTRADSPQANSPQATTSTCHSQQAQLVDPIVSLSSHLDPIRTQAQSQSVEEVVPETAQKERPSIPAANTISKLLVSDTRSARAASFGSVPPRSFIFPTSHSPQQRAETEPLRPVSVNYQNKMGPTPPPVKQPSAVDLLKSTLPAWMLETEPEPELEAQSHNSQPSFPVSEEVQLQHPEPSVPMSEVVQSHNPQHSFPLLETGPKPSAIVAPSSSRSLPRRSAVDELRDAIGLHNGNFLDAPQSDHSAEGLTLSSTELPVIGGHHHNLEMEYENLPTTVAPSDLTTSADLSRGIDEGPTMSNSLFSVHDVEPLGTTTVDSDHEAVQDIDDNPIELRQFMVTLPMAANTRSLYVDVIAQNLPAMTEFGNVFCDSASQIPDDTLTARIDSFFKRLNDLVDLPAFDDDTFHQLDSEGMLKHAINSNSKFSFVYEFLKSLRWLNLRILIVSRSGRPLKYLEAIVSQEIPKSQLNKTYAVLSTESPEHVSQDTSVIVAEAGQDLSKIGGEVDVVVLFDHEARQANLPSKISCESTIFLSLATICSLEHILLQLREMASFPEMSALEIRNALCQVTALLVRHLKDPQHAPPPHEVAITFASFLENPENDIEYVSQPLPISVEEMWESQPQTQVDNGELGRRKRPLDDDQDVMPKRQKTARASSSVPMTELLRDTLARHPIDHDKLAELAEIPVAQLEALAFQIFKLESRVGDLTSINTKLRDHTDPLEKELASWRGTLNTLHMRYTDALNDRSRFEKECKQANKVAAAATDRLEAIKAEVMSLKEQNKALESKLAEATLAMEQSTVPDIARFAQLEKELAETKVRAEKAEKKAASLSNEADFVRQNYQNASSYQHEQNDEMKRLREEIADLRTRANDNIVRIQQIHVQNELADHQRQLAELQAMVRERERELDILRAENQQLKNGRRETRGGSTPRSPRIGAMGGMMASPRPGRVGGGSRGTSPAAVASSDPAAPGMSYAPAGANGRWNHLRD</sequence>
<proteinExistence type="predicted"/>
<dbReference type="Proteomes" id="UP001302321">
    <property type="component" value="Unassembled WGS sequence"/>
</dbReference>
<organism evidence="4 5">
    <name type="scientific">Triangularia setosa</name>
    <dbReference type="NCBI Taxonomy" id="2587417"/>
    <lineage>
        <taxon>Eukaryota</taxon>
        <taxon>Fungi</taxon>
        <taxon>Dikarya</taxon>
        <taxon>Ascomycota</taxon>
        <taxon>Pezizomycotina</taxon>
        <taxon>Sordariomycetes</taxon>
        <taxon>Sordariomycetidae</taxon>
        <taxon>Sordariales</taxon>
        <taxon>Podosporaceae</taxon>
        <taxon>Triangularia</taxon>
    </lineage>
</organism>
<feature type="domain" description="Chromo" evidence="3">
    <location>
        <begin position="29"/>
        <end position="85"/>
    </location>
</feature>
<gene>
    <name evidence="4" type="ORF">QBC36DRAFT_72655</name>
</gene>
<feature type="region of interest" description="Disordered" evidence="2">
    <location>
        <begin position="1296"/>
        <end position="1371"/>
    </location>
</feature>
<feature type="compositionally biased region" description="Basic and acidic residues" evidence="2">
    <location>
        <begin position="269"/>
        <end position="294"/>
    </location>
</feature>
<feature type="compositionally biased region" description="Basic residues" evidence="2">
    <location>
        <begin position="1"/>
        <end position="20"/>
    </location>
</feature>
<feature type="region of interest" description="Disordered" evidence="2">
    <location>
        <begin position="1"/>
        <end position="27"/>
    </location>
</feature>
<dbReference type="EMBL" id="MU866115">
    <property type="protein sequence ID" value="KAK4179517.1"/>
    <property type="molecule type" value="Genomic_DNA"/>
</dbReference>
<evidence type="ECO:0000313" key="5">
    <source>
        <dbReference type="Proteomes" id="UP001302321"/>
    </source>
</evidence>